<dbReference type="InterPro" id="IPR030381">
    <property type="entry name" value="G_DYNAMIN_dom"/>
</dbReference>
<dbReference type="CDD" id="cd08771">
    <property type="entry name" value="DLP_1"/>
    <property type="match status" value="1"/>
</dbReference>
<dbReference type="GO" id="GO:0048312">
    <property type="term" value="P:intracellular distribution of mitochondria"/>
    <property type="evidence" value="ECO:0007669"/>
    <property type="project" value="TreeGrafter"/>
</dbReference>
<evidence type="ECO:0000313" key="6">
    <source>
        <dbReference type="Proteomes" id="UP000019804"/>
    </source>
</evidence>
<evidence type="ECO:0000259" key="3">
    <source>
        <dbReference type="PROSITE" id="PS51388"/>
    </source>
</evidence>
<dbReference type="GO" id="GO:0008017">
    <property type="term" value="F:microtubule binding"/>
    <property type="evidence" value="ECO:0007669"/>
    <property type="project" value="TreeGrafter"/>
</dbReference>
<dbReference type="Pfam" id="PF01031">
    <property type="entry name" value="Dynamin_M"/>
    <property type="match status" value="1"/>
</dbReference>
<organism evidence="5 6">
    <name type="scientific">Aspergillus ruber (strain CBS 135680)</name>
    <dbReference type="NCBI Taxonomy" id="1388766"/>
    <lineage>
        <taxon>Eukaryota</taxon>
        <taxon>Fungi</taxon>
        <taxon>Dikarya</taxon>
        <taxon>Ascomycota</taxon>
        <taxon>Pezizomycotina</taxon>
        <taxon>Eurotiomycetes</taxon>
        <taxon>Eurotiomycetidae</taxon>
        <taxon>Eurotiales</taxon>
        <taxon>Aspergillaceae</taxon>
        <taxon>Aspergillus</taxon>
        <taxon>Aspergillus subgen. Aspergillus</taxon>
    </lineage>
</organism>
<dbReference type="InterPro" id="IPR045063">
    <property type="entry name" value="Dynamin_N"/>
</dbReference>
<dbReference type="OrthoDB" id="415706at2759"/>
<dbReference type="GeneID" id="63700319"/>
<dbReference type="GO" id="GO:0016020">
    <property type="term" value="C:membrane"/>
    <property type="evidence" value="ECO:0007669"/>
    <property type="project" value="TreeGrafter"/>
</dbReference>
<evidence type="ECO:0000256" key="1">
    <source>
        <dbReference type="ARBA" id="ARBA00022741"/>
    </source>
</evidence>
<dbReference type="Gene3D" id="1.20.120.1240">
    <property type="entry name" value="Dynamin, middle domain"/>
    <property type="match status" value="1"/>
</dbReference>
<dbReference type="InterPro" id="IPR020850">
    <property type="entry name" value="GED_dom"/>
</dbReference>
<keyword evidence="1" id="KW-0547">Nucleotide-binding</keyword>
<feature type="domain" description="Dynamin-type G" evidence="4">
    <location>
        <begin position="46"/>
        <end position="336"/>
    </location>
</feature>
<dbReference type="FunFam" id="3.40.50.300:FF:001425">
    <property type="entry name" value="Dynamin GTPase, putative"/>
    <property type="match status" value="1"/>
</dbReference>
<dbReference type="InterPro" id="IPR027417">
    <property type="entry name" value="P-loop_NTPase"/>
</dbReference>
<dbReference type="GO" id="GO:0016559">
    <property type="term" value="P:peroxisome fission"/>
    <property type="evidence" value="ECO:0007669"/>
    <property type="project" value="TreeGrafter"/>
</dbReference>
<evidence type="ECO:0000259" key="4">
    <source>
        <dbReference type="PROSITE" id="PS51718"/>
    </source>
</evidence>
<dbReference type="GO" id="GO:0000266">
    <property type="term" value="P:mitochondrial fission"/>
    <property type="evidence" value="ECO:0007669"/>
    <property type="project" value="TreeGrafter"/>
</dbReference>
<name>A0A017RZY1_ASPRC</name>
<dbReference type="PROSITE" id="PS51718">
    <property type="entry name" value="G_DYNAMIN_2"/>
    <property type="match status" value="1"/>
</dbReference>
<dbReference type="AlphaFoldDB" id="A0A017RZY1"/>
<dbReference type="PANTHER" id="PTHR11566:SF21">
    <property type="entry name" value="DYNAMIN RELATED PROTEIN 1, ISOFORM A"/>
    <property type="match status" value="1"/>
</dbReference>
<dbReference type="STRING" id="1388766.A0A017RZY1"/>
<dbReference type="SMART" id="SM00053">
    <property type="entry name" value="DYNc"/>
    <property type="match status" value="1"/>
</dbReference>
<dbReference type="GO" id="GO:0005739">
    <property type="term" value="C:mitochondrion"/>
    <property type="evidence" value="ECO:0007669"/>
    <property type="project" value="TreeGrafter"/>
</dbReference>
<feature type="domain" description="GED" evidence="3">
    <location>
        <begin position="630"/>
        <end position="715"/>
    </location>
</feature>
<proteinExistence type="predicted"/>
<dbReference type="GO" id="GO:0005874">
    <property type="term" value="C:microtubule"/>
    <property type="evidence" value="ECO:0007669"/>
    <property type="project" value="TreeGrafter"/>
</dbReference>
<dbReference type="EMBL" id="KK088465">
    <property type="protein sequence ID" value="EYE90247.1"/>
    <property type="molecule type" value="Genomic_DNA"/>
</dbReference>
<dbReference type="InterPro" id="IPR001401">
    <property type="entry name" value="Dynamin_GTPase"/>
</dbReference>
<dbReference type="Proteomes" id="UP000019804">
    <property type="component" value="Unassembled WGS sequence"/>
</dbReference>
<dbReference type="RefSeq" id="XP_040633937.1">
    <property type="nucleotide sequence ID" value="XM_040785195.1"/>
</dbReference>
<dbReference type="Pfam" id="PF00350">
    <property type="entry name" value="Dynamin_N"/>
    <property type="match status" value="1"/>
</dbReference>
<dbReference type="GO" id="GO:0006897">
    <property type="term" value="P:endocytosis"/>
    <property type="evidence" value="ECO:0007669"/>
    <property type="project" value="TreeGrafter"/>
</dbReference>
<dbReference type="SUPFAM" id="SSF52540">
    <property type="entry name" value="P-loop containing nucleoside triphosphate hydrolases"/>
    <property type="match status" value="1"/>
</dbReference>
<gene>
    <name evidence="5" type="ORF">EURHEDRAFT_467658</name>
</gene>
<dbReference type="PANTHER" id="PTHR11566">
    <property type="entry name" value="DYNAMIN"/>
    <property type="match status" value="1"/>
</dbReference>
<keyword evidence="6" id="KW-1185">Reference proteome</keyword>
<reference evidence="6" key="1">
    <citation type="journal article" date="2014" name="Nat. Commun.">
        <title>Genomic adaptations of the halophilic Dead Sea filamentous fungus Eurotium rubrum.</title>
        <authorList>
            <person name="Kis-Papo T."/>
            <person name="Weig A.R."/>
            <person name="Riley R."/>
            <person name="Persoh D."/>
            <person name="Salamov A."/>
            <person name="Sun H."/>
            <person name="Lipzen A."/>
            <person name="Wasser S.P."/>
            <person name="Rambold G."/>
            <person name="Grigoriev I.V."/>
            <person name="Nevo E."/>
        </authorList>
    </citation>
    <scope>NUCLEOTIDE SEQUENCE [LARGE SCALE GENOMIC DNA]</scope>
    <source>
        <strain evidence="6">CBS 135680</strain>
    </source>
</reference>
<evidence type="ECO:0000313" key="5">
    <source>
        <dbReference type="EMBL" id="EYE90247.1"/>
    </source>
</evidence>
<dbReference type="InterPro" id="IPR000375">
    <property type="entry name" value="Dynamin_stalk"/>
</dbReference>
<dbReference type="Gene3D" id="3.40.50.300">
    <property type="entry name" value="P-loop containing nucleotide triphosphate hydrolases"/>
    <property type="match status" value="1"/>
</dbReference>
<dbReference type="GO" id="GO:0003924">
    <property type="term" value="F:GTPase activity"/>
    <property type="evidence" value="ECO:0007669"/>
    <property type="project" value="InterPro"/>
</dbReference>
<protein>
    <submittedName>
        <fullName evidence="5">Dynamin family protein</fullName>
    </submittedName>
</protein>
<evidence type="ECO:0000256" key="2">
    <source>
        <dbReference type="ARBA" id="ARBA00023134"/>
    </source>
</evidence>
<dbReference type="HOGENOM" id="CLU_008964_7_2_1"/>
<dbReference type="InterPro" id="IPR022812">
    <property type="entry name" value="Dynamin"/>
</dbReference>
<keyword evidence="2" id="KW-0342">GTP-binding</keyword>
<sequence length="715" mass="80442">MKTDSEKNCVVPDLNRFADALGLQTSKTSERLNQIDRVRANGVGDHVALPQLVVCGDQSAGKSSVLEGISGIPFPRQDGLCTRFATEIILRHEPGEQRATAMIIPHVSRTDEEKSSLGAFHRNISDFTELPIIVEEARSIMDIHGHGIGSNASAFSADVLRLELVGSTGLHLTMVDLPGLISVSENEHDVQLVRDLVDSYLENSRTIIMAVVPASSDVDTQGILQRARHFDKTGLRTVGVITKPDLINAGTEPRVARLARNLDGAKLNLGFFLLKNPSPAELEAGTTLPERRKVELEFFSSGAWKGQGLDPSRIGIDNLRSFLQDLLDHHIERELPKVRQDVRRLLNEINEELVDLGTERNSPNQIRVYLTRISSDFHNLVKAGVEGAYGGHDAAFFYVNGEDISVRLRAAVHKENEKFASYMRQHSEKRKVVAYQNLEADESQEEEAEKGQILMTEKEMTLWVQEVYHKTRGRELPGNRNHSLLAELFHTQSERWGDISRQHVDVIVSLVSQFVHAALAFVVKDLDVRESLTQVVNAALGMNIREAHAELNRLLQDEARHPITYNHYYTDNIQKARLDRSKGHLKESMDRAINEDWNRTSHISNTPNDINRLLSSLQNRLIVDMTEQACADARTDLAAYYKVAMKTFVDNVCRQVIERHILDRLPIVFSPMIVSTYADEVLLDLATESPQVRQRRTEACRLREAIERSLQDLGN</sequence>
<dbReference type="PRINTS" id="PR00195">
    <property type="entry name" value="DYNAMIN"/>
</dbReference>
<accession>A0A017RZY1</accession>
<dbReference type="GO" id="GO:0005525">
    <property type="term" value="F:GTP binding"/>
    <property type="evidence" value="ECO:0007669"/>
    <property type="project" value="InterPro"/>
</dbReference>
<dbReference type="PROSITE" id="PS51388">
    <property type="entry name" value="GED"/>
    <property type="match status" value="1"/>
</dbReference>